<feature type="region of interest" description="Disordered" evidence="9">
    <location>
        <begin position="487"/>
        <end position="506"/>
    </location>
</feature>
<feature type="coiled-coil region" evidence="8">
    <location>
        <begin position="371"/>
        <end position="433"/>
    </location>
</feature>
<dbReference type="AlphaFoldDB" id="A0A8J2S5Y3"/>
<proteinExistence type="inferred from homology"/>
<reference evidence="11" key="1">
    <citation type="submission" date="2021-11" db="EMBL/GenBank/DDBJ databases">
        <authorList>
            <consortium name="Genoscope - CEA"/>
            <person name="William W."/>
        </authorList>
    </citation>
    <scope>NUCLEOTIDE SEQUENCE</scope>
</reference>
<evidence type="ECO:0000256" key="7">
    <source>
        <dbReference type="RuleBase" id="RU000394"/>
    </source>
</evidence>
<comment type="subcellular location">
    <subcellularLocation>
        <location evidence="1">Cytoplasm</location>
    </subcellularLocation>
</comment>
<keyword evidence="7" id="KW-0493">Microtubule</keyword>
<dbReference type="Gene3D" id="3.40.850.10">
    <property type="entry name" value="Kinesin motor domain"/>
    <property type="match status" value="1"/>
</dbReference>
<sequence length="740" mass="80881">MDEPAELSNIRVVVRVRPAQDKTKTEAVTCGDQLEVDCGDGKRFTGAFADILGPAATQNDVYRKVEDVVLQTTEGINACVMAYGQTGAGKTHTMLGDNDGIIPKALNALFDKLGSDEPPTPVAQTPAPRAAKVSVSLLQILGEKLEDLLSPSSEIPLRVRLASRVTDELYVSGLSSIVVDDAEAALKVVNRGLKGRRERSTKRNDASSRSHAVLRVDIEKTDDVEVVKSRLYLVDLAGSERASALEDDAEGSPSKMYNPSETQRFKEHVDINRSLSALGNVVSALSDGPTKRPHVPYRDSTLTRLLQDSLGGNTRTAIVACCVEINQCVACCAPESIYADESVSTLKFADRAQRVLARVYANRDVVPSASDATLATALKKAKDEIRRLKEALRSASPVKPPSFVKQMQLVDVTKSLQAEVAALRAENEQLRKLLDPQMAASVKAVPSADMVSRTSPRKKKKQRGRPPRPSSQPDDVSITQFQQRLEKLDTVVGPRPTSAARASSDSLAAEAAKLEEKAASKMLAERQAQVEEELSQDEAEFERIRREREELERQLAEMEAVDEPPPPQKTPPRPQRRRRRRKPAPAPIVQSPPPEEPTAILYGDMRDVGGRVEVFSFRFNRAYAGDVVSYDPKRGLHCVAYDDGEKKWHDLFDKSIKCLKAGNGRETPPEAPPSTTPLSLSHALARRGGPRRRPRRKKKLTNNPVAATGYVTTSPCKGSEMLPQLGEMYGPGRGDAVGAF</sequence>
<dbReference type="InterPro" id="IPR001752">
    <property type="entry name" value="Kinesin_motor_dom"/>
</dbReference>
<evidence type="ECO:0000256" key="2">
    <source>
        <dbReference type="ARBA" id="ARBA00022490"/>
    </source>
</evidence>
<evidence type="ECO:0000313" key="12">
    <source>
        <dbReference type="Proteomes" id="UP000789595"/>
    </source>
</evidence>
<dbReference type="OrthoDB" id="123929at2759"/>
<feature type="region of interest" description="Disordered" evidence="9">
    <location>
        <begin position="441"/>
        <end position="478"/>
    </location>
</feature>
<evidence type="ECO:0000256" key="8">
    <source>
        <dbReference type="SAM" id="Coils"/>
    </source>
</evidence>
<feature type="compositionally biased region" description="Pro residues" evidence="9">
    <location>
        <begin position="563"/>
        <end position="573"/>
    </location>
</feature>
<dbReference type="InterPro" id="IPR019821">
    <property type="entry name" value="Kinesin_motor_CS"/>
</dbReference>
<feature type="region of interest" description="Disordered" evidence="9">
    <location>
        <begin position="552"/>
        <end position="599"/>
    </location>
</feature>
<comment type="caution">
    <text evidence="11">The sequence shown here is derived from an EMBL/GenBank/DDBJ whole genome shotgun (WGS) entry which is preliminary data.</text>
</comment>
<keyword evidence="2" id="KW-0963">Cytoplasm</keyword>
<gene>
    <name evidence="11" type="ORF">PECAL_1P06970</name>
</gene>
<dbReference type="PANTHER" id="PTHR47969:SF15">
    <property type="entry name" value="CHROMOSOME-ASSOCIATED KINESIN KIF4A-RELATED"/>
    <property type="match status" value="1"/>
</dbReference>
<dbReference type="GO" id="GO:0005737">
    <property type="term" value="C:cytoplasm"/>
    <property type="evidence" value="ECO:0007669"/>
    <property type="project" value="UniProtKB-SubCell"/>
</dbReference>
<dbReference type="GO" id="GO:0007018">
    <property type="term" value="P:microtubule-based movement"/>
    <property type="evidence" value="ECO:0007669"/>
    <property type="project" value="InterPro"/>
</dbReference>
<dbReference type="GO" id="GO:0005524">
    <property type="term" value="F:ATP binding"/>
    <property type="evidence" value="ECO:0007669"/>
    <property type="project" value="UniProtKB-UniRule"/>
</dbReference>
<dbReference type="Proteomes" id="UP000789595">
    <property type="component" value="Unassembled WGS sequence"/>
</dbReference>
<dbReference type="SUPFAM" id="SSF52540">
    <property type="entry name" value="P-loop containing nucleoside triphosphate hydrolases"/>
    <property type="match status" value="1"/>
</dbReference>
<feature type="compositionally biased region" description="Basic residues" evidence="9">
    <location>
        <begin position="455"/>
        <end position="466"/>
    </location>
</feature>
<dbReference type="CDD" id="cd20404">
    <property type="entry name" value="Tudor_Agenet_AtEML-like"/>
    <property type="match status" value="1"/>
</dbReference>
<name>A0A8J2S5Y3_9STRA</name>
<keyword evidence="5 8" id="KW-0175">Coiled coil</keyword>
<dbReference type="PROSITE" id="PS50067">
    <property type="entry name" value="KINESIN_MOTOR_2"/>
    <property type="match status" value="1"/>
</dbReference>
<dbReference type="Pfam" id="PF00225">
    <property type="entry name" value="Kinesin"/>
    <property type="match status" value="1"/>
</dbReference>
<dbReference type="PANTHER" id="PTHR47969">
    <property type="entry name" value="CHROMOSOME-ASSOCIATED KINESIN KIF4A-RELATED"/>
    <property type="match status" value="1"/>
</dbReference>
<dbReference type="GO" id="GO:0051231">
    <property type="term" value="P:spindle elongation"/>
    <property type="evidence" value="ECO:0007669"/>
    <property type="project" value="TreeGrafter"/>
</dbReference>
<dbReference type="GO" id="GO:0003777">
    <property type="term" value="F:microtubule motor activity"/>
    <property type="evidence" value="ECO:0007669"/>
    <property type="project" value="InterPro"/>
</dbReference>
<evidence type="ECO:0000256" key="3">
    <source>
        <dbReference type="ARBA" id="ARBA00022741"/>
    </source>
</evidence>
<evidence type="ECO:0000256" key="1">
    <source>
        <dbReference type="ARBA" id="ARBA00004496"/>
    </source>
</evidence>
<feature type="compositionally biased region" description="Gly residues" evidence="9">
    <location>
        <begin position="729"/>
        <end position="740"/>
    </location>
</feature>
<feature type="domain" description="Kinesin motor" evidence="10">
    <location>
        <begin position="9"/>
        <end position="355"/>
    </location>
</feature>
<feature type="binding site" evidence="6">
    <location>
        <begin position="84"/>
        <end position="91"/>
    </location>
    <ligand>
        <name>ATP</name>
        <dbReference type="ChEBI" id="CHEBI:30616"/>
    </ligand>
</feature>
<keyword evidence="6 7" id="KW-0505">Motor protein</keyword>
<dbReference type="CDD" id="cd00106">
    <property type="entry name" value="KISc"/>
    <property type="match status" value="1"/>
</dbReference>
<dbReference type="InterPro" id="IPR036961">
    <property type="entry name" value="Kinesin_motor_dom_sf"/>
</dbReference>
<organism evidence="11 12">
    <name type="scientific">Pelagomonas calceolata</name>
    <dbReference type="NCBI Taxonomy" id="35677"/>
    <lineage>
        <taxon>Eukaryota</taxon>
        <taxon>Sar</taxon>
        <taxon>Stramenopiles</taxon>
        <taxon>Ochrophyta</taxon>
        <taxon>Pelagophyceae</taxon>
        <taxon>Pelagomonadales</taxon>
        <taxon>Pelagomonadaceae</taxon>
        <taxon>Pelagomonas</taxon>
    </lineage>
</organism>
<dbReference type="GO" id="GO:0007052">
    <property type="term" value="P:mitotic spindle organization"/>
    <property type="evidence" value="ECO:0007669"/>
    <property type="project" value="TreeGrafter"/>
</dbReference>
<feature type="compositionally biased region" description="Basic residues" evidence="9">
    <location>
        <begin position="574"/>
        <end position="583"/>
    </location>
</feature>
<keyword evidence="12" id="KW-1185">Reference proteome</keyword>
<feature type="compositionally biased region" description="Polar residues" evidence="9">
    <location>
        <begin position="701"/>
        <end position="716"/>
    </location>
</feature>
<feature type="compositionally biased region" description="Pro residues" evidence="9">
    <location>
        <begin position="584"/>
        <end position="596"/>
    </location>
</feature>
<dbReference type="SMART" id="SM00129">
    <property type="entry name" value="KISc"/>
    <property type="match status" value="1"/>
</dbReference>
<dbReference type="EMBL" id="CAKKNE010000001">
    <property type="protein sequence ID" value="CAH0364340.1"/>
    <property type="molecule type" value="Genomic_DNA"/>
</dbReference>
<dbReference type="InterPro" id="IPR027417">
    <property type="entry name" value="P-loop_NTPase"/>
</dbReference>
<dbReference type="InterPro" id="IPR027640">
    <property type="entry name" value="Kinesin-like_fam"/>
</dbReference>
<evidence type="ECO:0000259" key="10">
    <source>
        <dbReference type="PROSITE" id="PS50067"/>
    </source>
</evidence>
<dbReference type="PRINTS" id="PR00380">
    <property type="entry name" value="KINESINHEAVY"/>
</dbReference>
<evidence type="ECO:0000256" key="5">
    <source>
        <dbReference type="ARBA" id="ARBA00023054"/>
    </source>
</evidence>
<keyword evidence="4 6" id="KW-0067">ATP-binding</keyword>
<dbReference type="GO" id="GO:0008017">
    <property type="term" value="F:microtubule binding"/>
    <property type="evidence" value="ECO:0007669"/>
    <property type="project" value="InterPro"/>
</dbReference>
<evidence type="ECO:0000256" key="4">
    <source>
        <dbReference type="ARBA" id="ARBA00022840"/>
    </source>
</evidence>
<comment type="similarity">
    <text evidence="6 7">Belongs to the TRAFAC class myosin-kinesin ATPase superfamily. Kinesin family.</text>
</comment>
<feature type="region of interest" description="Disordered" evidence="9">
    <location>
        <begin position="663"/>
        <end position="740"/>
    </location>
</feature>
<feature type="compositionally biased region" description="Basic residues" evidence="9">
    <location>
        <begin position="684"/>
        <end position="700"/>
    </location>
</feature>
<dbReference type="GO" id="GO:0005874">
    <property type="term" value="C:microtubule"/>
    <property type="evidence" value="ECO:0007669"/>
    <property type="project" value="UniProtKB-KW"/>
</dbReference>
<evidence type="ECO:0000313" key="11">
    <source>
        <dbReference type="EMBL" id="CAH0364340.1"/>
    </source>
</evidence>
<accession>A0A8J2S5Y3</accession>
<evidence type="ECO:0000256" key="9">
    <source>
        <dbReference type="SAM" id="MobiDB-lite"/>
    </source>
</evidence>
<evidence type="ECO:0000256" key="6">
    <source>
        <dbReference type="PROSITE-ProRule" id="PRU00283"/>
    </source>
</evidence>
<protein>
    <recommendedName>
        <fullName evidence="7">Kinesin-like protein</fullName>
    </recommendedName>
</protein>
<dbReference type="GO" id="GO:0005875">
    <property type="term" value="C:microtubule associated complex"/>
    <property type="evidence" value="ECO:0007669"/>
    <property type="project" value="TreeGrafter"/>
</dbReference>
<dbReference type="PROSITE" id="PS00411">
    <property type="entry name" value="KINESIN_MOTOR_1"/>
    <property type="match status" value="1"/>
</dbReference>
<keyword evidence="3 6" id="KW-0547">Nucleotide-binding</keyword>